<dbReference type="GO" id="GO:0015074">
    <property type="term" value="P:DNA integration"/>
    <property type="evidence" value="ECO:0007669"/>
    <property type="project" value="InterPro"/>
</dbReference>
<dbReference type="Gene3D" id="3.30.420.10">
    <property type="entry name" value="Ribonuclease H-like superfamily/Ribonuclease H"/>
    <property type="match status" value="1"/>
</dbReference>
<gene>
    <name evidence="3" type="ORF">AWC17_28660</name>
</gene>
<dbReference type="Pfam" id="PF00665">
    <property type="entry name" value="rve"/>
    <property type="match status" value="1"/>
</dbReference>
<comment type="caution">
    <text evidence="3">The sequence shown here is derived from an EMBL/GenBank/DDBJ whole genome shotgun (WGS) entry which is preliminary data.</text>
</comment>
<dbReference type="OrthoDB" id="2370461at2"/>
<name>A0A1X1ZV85_9MYCO</name>
<evidence type="ECO:0000259" key="2">
    <source>
        <dbReference type="PROSITE" id="PS50994"/>
    </source>
</evidence>
<dbReference type="GO" id="GO:0003676">
    <property type="term" value="F:nucleic acid binding"/>
    <property type="evidence" value="ECO:0007669"/>
    <property type="project" value="InterPro"/>
</dbReference>
<evidence type="ECO:0000256" key="1">
    <source>
        <dbReference type="SAM" id="MobiDB-lite"/>
    </source>
</evidence>
<dbReference type="Proteomes" id="UP000193781">
    <property type="component" value="Unassembled WGS sequence"/>
</dbReference>
<dbReference type="InterPro" id="IPR036397">
    <property type="entry name" value="RNaseH_sf"/>
</dbReference>
<dbReference type="EMBL" id="LQPH01000075">
    <property type="protein sequence ID" value="ORW27857.1"/>
    <property type="molecule type" value="Genomic_DNA"/>
</dbReference>
<reference evidence="3 4" key="1">
    <citation type="submission" date="2016-01" db="EMBL/GenBank/DDBJ databases">
        <title>The new phylogeny of the genus Mycobacterium.</title>
        <authorList>
            <person name="Tarcisio F."/>
            <person name="Conor M."/>
            <person name="Antonella G."/>
            <person name="Elisabetta G."/>
            <person name="Giulia F.S."/>
            <person name="Sara T."/>
            <person name="Anna F."/>
            <person name="Clotilde B."/>
            <person name="Roberto B."/>
            <person name="Veronica D.S."/>
            <person name="Fabio R."/>
            <person name="Monica P."/>
            <person name="Olivier J."/>
            <person name="Enrico T."/>
            <person name="Nicola S."/>
        </authorList>
    </citation>
    <scope>NUCLEOTIDE SEQUENCE [LARGE SCALE GENOMIC DNA]</scope>
    <source>
        <strain evidence="3 4">DSM 44803</strain>
    </source>
</reference>
<dbReference type="SUPFAM" id="SSF53098">
    <property type="entry name" value="Ribonuclease H-like"/>
    <property type="match status" value="1"/>
</dbReference>
<evidence type="ECO:0000313" key="4">
    <source>
        <dbReference type="Proteomes" id="UP000193781"/>
    </source>
</evidence>
<dbReference type="RefSeq" id="WP_085164494.1">
    <property type="nucleotide sequence ID" value="NZ_JACKSS010000128.1"/>
</dbReference>
<sequence>MRAYSQWMGLTLTERRAITEAAATRYQLASKRGKSRILDELCANTGWHRNHARKALKAALEPKIVVARSPRPVKYGPDVIAALTVCWTVLGMPAGKRLAPMLGELVAVLRHFGELSIDTGTAELLASMSAATIDRRLADQRAQYQLRGRLGTKPGSLLKSQIPVRTWAEWDDARPGFVEIDLVWHDGGNRGGGHAFTLTVTDIATGWTENRSVPDKTAKCVLAALNDIARKMPFPILGVDSDNGSEFINDHLLGWCQGRQITFTRARPGNKNDGCHVEQKNWTVVRTIVGYHRYDTAAELLLLNEIWQLQSRLTNYFYPQQKLISKVRAGAKVSKKHDTATTPFHRAIDHPAMTVERIVALTRTYSLINPAATQRQVQALTAQLLTLTTSKAAPGATPPTNKRARLREATNPPSRAS</sequence>
<keyword evidence="4" id="KW-1185">Reference proteome</keyword>
<evidence type="ECO:0000313" key="3">
    <source>
        <dbReference type="EMBL" id="ORW27857.1"/>
    </source>
</evidence>
<dbReference type="InterPro" id="IPR012337">
    <property type="entry name" value="RNaseH-like_sf"/>
</dbReference>
<dbReference type="PROSITE" id="PS50994">
    <property type="entry name" value="INTEGRASE"/>
    <property type="match status" value="1"/>
</dbReference>
<organism evidence="3 4">
    <name type="scientific">Mycobacterium nebraskense</name>
    <dbReference type="NCBI Taxonomy" id="244292"/>
    <lineage>
        <taxon>Bacteria</taxon>
        <taxon>Bacillati</taxon>
        <taxon>Actinomycetota</taxon>
        <taxon>Actinomycetes</taxon>
        <taxon>Mycobacteriales</taxon>
        <taxon>Mycobacteriaceae</taxon>
        <taxon>Mycobacterium</taxon>
    </lineage>
</organism>
<dbReference type="InterPro" id="IPR001584">
    <property type="entry name" value="Integrase_cat-core"/>
</dbReference>
<dbReference type="AlphaFoldDB" id="A0A1X1ZV85"/>
<protein>
    <submittedName>
        <fullName evidence="3">Integrase</fullName>
    </submittedName>
</protein>
<feature type="domain" description="Integrase catalytic" evidence="2">
    <location>
        <begin position="171"/>
        <end position="351"/>
    </location>
</feature>
<accession>A0A1X1ZV85</accession>
<feature type="region of interest" description="Disordered" evidence="1">
    <location>
        <begin position="390"/>
        <end position="417"/>
    </location>
</feature>
<proteinExistence type="predicted"/>